<dbReference type="Proteomes" id="UP000688947">
    <property type="component" value="Unassembled WGS sequence"/>
</dbReference>
<accession>A0A8T1U3A8</accession>
<organism evidence="1 2">
    <name type="scientific">Phytophthora cactorum</name>
    <dbReference type="NCBI Taxonomy" id="29920"/>
    <lineage>
        <taxon>Eukaryota</taxon>
        <taxon>Sar</taxon>
        <taxon>Stramenopiles</taxon>
        <taxon>Oomycota</taxon>
        <taxon>Peronosporomycetes</taxon>
        <taxon>Peronosporales</taxon>
        <taxon>Peronosporaceae</taxon>
        <taxon>Phytophthora</taxon>
    </lineage>
</organism>
<dbReference type="AlphaFoldDB" id="A0A8T1U3A8"/>
<sequence>MCQTRIACRLRGIDTKPVNLYELFGAIRDVLSALVNLHVAIRWANVMMRRDGSNSWFLIDLWLQHKVWLIHRVGNT</sequence>
<dbReference type="EMBL" id="JAENGZ010000897">
    <property type="protein sequence ID" value="KAG6952679.1"/>
    <property type="molecule type" value="Genomic_DNA"/>
</dbReference>
<name>A0A8T1U3A8_9STRA</name>
<evidence type="ECO:0008006" key="3">
    <source>
        <dbReference type="Google" id="ProtNLM"/>
    </source>
</evidence>
<gene>
    <name evidence="1" type="ORF">JG687_00012861</name>
</gene>
<evidence type="ECO:0000313" key="1">
    <source>
        <dbReference type="EMBL" id="KAG6952679.1"/>
    </source>
</evidence>
<proteinExistence type="predicted"/>
<protein>
    <recommendedName>
        <fullName evidence="3">Protein kinase-like domain</fullName>
    </recommendedName>
</protein>
<reference evidence="1" key="1">
    <citation type="submission" date="2021-01" db="EMBL/GenBank/DDBJ databases">
        <title>Phytophthora aleatoria, a newly-described species from Pinus radiata is distinct from Phytophthora cactorum isolates based on comparative genomics.</title>
        <authorList>
            <person name="Mcdougal R."/>
            <person name="Panda P."/>
            <person name="Williams N."/>
            <person name="Studholme D.J."/>
        </authorList>
    </citation>
    <scope>NUCLEOTIDE SEQUENCE</scope>
    <source>
        <strain evidence="1">NZFS 3830</strain>
    </source>
</reference>
<evidence type="ECO:0000313" key="2">
    <source>
        <dbReference type="Proteomes" id="UP000688947"/>
    </source>
</evidence>
<comment type="caution">
    <text evidence="1">The sequence shown here is derived from an EMBL/GenBank/DDBJ whole genome shotgun (WGS) entry which is preliminary data.</text>
</comment>
<dbReference type="OrthoDB" id="124164at2759"/>